<gene>
    <name evidence="2" type="ORF">SAMN04489726_4701</name>
</gene>
<reference evidence="2 3" key="1">
    <citation type="submission" date="2016-10" db="EMBL/GenBank/DDBJ databases">
        <authorList>
            <person name="de Groot N.N."/>
        </authorList>
    </citation>
    <scope>NUCLEOTIDE SEQUENCE [LARGE SCALE GENOMIC DNA]</scope>
    <source>
        <strain evidence="2 3">DSM 44149</strain>
    </source>
</reference>
<proteinExistence type="predicted"/>
<keyword evidence="1" id="KW-1133">Transmembrane helix</keyword>
<dbReference type="EMBL" id="LT629701">
    <property type="protein sequence ID" value="SDN06099.1"/>
    <property type="molecule type" value="Genomic_DNA"/>
</dbReference>
<name>A0A1G9YAC5_ALLAB</name>
<dbReference type="STRING" id="211114.SAMN04489726_4701"/>
<keyword evidence="1" id="KW-0472">Membrane</keyword>
<evidence type="ECO:0000313" key="2">
    <source>
        <dbReference type="EMBL" id="SDN06099.1"/>
    </source>
</evidence>
<dbReference type="AlphaFoldDB" id="A0A1G9YAC5"/>
<dbReference type="Proteomes" id="UP000183376">
    <property type="component" value="Chromosome I"/>
</dbReference>
<organism evidence="2 3">
    <name type="scientific">Allokutzneria albata</name>
    <name type="common">Kibdelosporangium albatum</name>
    <dbReference type="NCBI Taxonomy" id="211114"/>
    <lineage>
        <taxon>Bacteria</taxon>
        <taxon>Bacillati</taxon>
        <taxon>Actinomycetota</taxon>
        <taxon>Actinomycetes</taxon>
        <taxon>Pseudonocardiales</taxon>
        <taxon>Pseudonocardiaceae</taxon>
        <taxon>Allokutzneria</taxon>
    </lineage>
</organism>
<feature type="transmembrane region" description="Helical" evidence="1">
    <location>
        <begin position="13"/>
        <end position="40"/>
    </location>
</feature>
<keyword evidence="3" id="KW-1185">Reference proteome</keyword>
<accession>A0A1G9YAC5</accession>
<evidence type="ECO:0000313" key="3">
    <source>
        <dbReference type="Proteomes" id="UP000183376"/>
    </source>
</evidence>
<keyword evidence="1" id="KW-0812">Transmembrane</keyword>
<protein>
    <submittedName>
        <fullName evidence="2">Uncharacterized protein</fullName>
    </submittedName>
</protein>
<sequence>MNPEAVFSLGLDIVLWLTVIAAAGPFVGMLVAAGLSWLCAEIRRLFDV</sequence>
<evidence type="ECO:0000256" key="1">
    <source>
        <dbReference type="SAM" id="Phobius"/>
    </source>
</evidence>